<protein>
    <submittedName>
        <fullName evidence="2">Peptidase M50B-like protein</fullName>
    </submittedName>
</protein>
<feature type="transmembrane region" description="Helical" evidence="1">
    <location>
        <begin position="160"/>
        <end position="179"/>
    </location>
</feature>
<dbReference type="InterPro" id="IPR049500">
    <property type="entry name" value="Peptidase_M50B-like"/>
</dbReference>
<dbReference type="EMBL" id="SOBT01000009">
    <property type="protein sequence ID" value="TDU28491.1"/>
    <property type="molecule type" value="Genomic_DNA"/>
</dbReference>
<comment type="caution">
    <text evidence="2">The sequence shown here is derived from an EMBL/GenBank/DDBJ whole genome shotgun (WGS) entry which is preliminary data.</text>
</comment>
<keyword evidence="1" id="KW-1133">Transmembrane helix</keyword>
<reference evidence="2 3" key="1">
    <citation type="submission" date="2019-03" db="EMBL/GenBank/DDBJ databases">
        <title>Genomic Encyclopedia of Type Strains, Phase IV (KMG-IV): sequencing the most valuable type-strain genomes for metagenomic binning, comparative biology and taxonomic classification.</title>
        <authorList>
            <person name="Goeker M."/>
        </authorList>
    </citation>
    <scope>NUCLEOTIDE SEQUENCE [LARGE SCALE GENOMIC DNA]</scope>
    <source>
        <strain evidence="2 3">DSM 26377</strain>
    </source>
</reference>
<feature type="transmembrane region" description="Helical" evidence="1">
    <location>
        <begin position="136"/>
        <end position="153"/>
    </location>
</feature>
<name>A0A4S3JZ71_9GAMM</name>
<feature type="transmembrane region" description="Helical" evidence="1">
    <location>
        <begin position="112"/>
        <end position="130"/>
    </location>
</feature>
<evidence type="ECO:0000313" key="2">
    <source>
        <dbReference type="EMBL" id="TDU28491.1"/>
    </source>
</evidence>
<gene>
    <name evidence="2" type="ORF">DFR24_2863</name>
</gene>
<sequence length="236" mass="24834">MPRPITQRASSLPALGGAAALTLALYFVPQLGVVARPLSLLSTVVHELGHGLVALMLGGDLHRLYVWSDGSGVAQYSGDFGRFASAATAAGGLLGPPVAAMFLFLASRSEIGARRALAVFALVLSISLLLWVRNLFGLFFIASLCALLVLLLWKGSARVAQLVTAFLAMQLTLSVFSRADYLFTASAQTAQGLGPSDTAQIAEALLLPYWIWGALIAAVSLVVLWVGLVSVTRALR</sequence>
<dbReference type="Proteomes" id="UP000295341">
    <property type="component" value="Unassembled WGS sequence"/>
</dbReference>
<keyword evidence="1" id="KW-0812">Transmembrane</keyword>
<dbReference type="AlphaFoldDB" id="A0A4S3JZ71"/>
<accession>A0A4S3JZ71</accession>
<keyword evidence="1" id="KW-0472">Membrane</keyword>
<dbReference type="RefSeq" id="WP_133882035.1">
    <property type="nucleotide sequence ID" value="NZ_MWIN01000037.1"/>
</dbReference>
<organism evidence="2 3">
    <name type="scientific">Panacagrimonas perspica</name>
    <dbReference type="NCBI Taxonomy" id="381431"/>
    <lineage>
        <taxon>Bacteria</taxon>
        <taxon>Pseudomonadati</taxon>
        <taxon>Pseudomonadota</taxon>
        <taxon>Gammaproteobacteria</taxon>
        <taxon>Nevskiales</taxon>
        <taxon>Nevskiaceae</taxon>
        <taxon>Panacagrimonas</taxon>
    </lineage>
</organism>
<feature type="transmembrane region" description="Helical" evidence="1">
    <location>
        <begin position="83"/>
        <end position="105"/>
    </location>
</feature>
<keyword evidence="3" id="KW-1185">Reference proteome</keyword>
<evidence type="ECO:0000256" key="1">
    <source>
        <dbReference type="SAM" id="Phobius"/>
    </source>
</evidence>
<dbReference type="PANTHER" id="PTHR33979">
    <property type="entry name" value="OS02G0221600 PROTEIN"/>
    <property type="match status" value="1"/>
</dbReference>
<feature type="transmembrane region" description="Helical" evidence="1">
    <location>
        <begin position="209"/>
        <end position="231"/>
    </location>
</feature>
<dbReference type="OrthoDB" id="7425566at2"/>
<dbReference type="PANTHER" id="PTHR33979:SF2">
    <property type="entry name" value="PEPTIDASE M50B-LIKE-DOMAIN-CONTAINING PROTEIN"/>
    <property type="match status" value="1"/>
</dbReference>
<evidence type="ECO:0000313" key="3">
    <source>
        <dbReference type="Proteomes" id="UP000295341"/>
    </source>
</evidence>
<feature type="transmembrane region" description="Helical" evidence="1">
    <location>
        <begin position="12"/>
        <end position="32"/>
    </location>
</feature>
<proteinExistence type="predicted"/>
<dbReference type="Pfam" id="PF13398">
    <property type="entry name" value="Peptidase_M50B"/>
    <property type="match status" value="1"/>
</dbReference>